<feature type="chain" id="PRO_5035965480" description="Carbonic anhydrase" evidence="9">
    <location>
        <begin position="25"/>
        <end position="268"/>
    </location>
</feature>
<comment type="similarity">
    <text evidence="9">Belongs to the alpha-carbonic anhydrase family.</text>
</comment>
<evidence type="ECO:0000313" key="11">
    <source>
        <dbReference type="EMBL" id="CAA2974485.1"/>
    </source>
</evidence>
<dbReference type="Gramene" id="OE9A106338T1">
    <property type="protein sequence ID" value="OE9A106338C1"/>
    <property type="gene ID" value="OE9A106338"/>
</dbReference>
<dbReference type="InterPro" id="IPR041891">
    <property type="entry name" value="Alpha_CA_prokaryot-like"/>
</dbReference>
<dbReference type="InterPro" id="IPR023561">
    <property type="entry name" value="Carbonic_anhydrase_a-class"/>
</dbReference>
<gene>
    <name evidence="11" type="ORF">OLEA9_A106338</name>
</gene>
<dbReference type="EC" id="4.2.1.1" evidence="2 9"/>
<evidence type="ECO:0000256" key="5">
    <source>
        <dbReference type="ARBA" id="ARBA00022833"/>
    </source>
</evidence>
<dbReference type="InterPro" id="IPR001148">
    <property type="entry name" value="CA_dom"/>
</dbReference>
<dbReference type="CDD" id="cd03124">
    <property type="entry name" value="alpha_CA_prokaryotic_like"/>
    <property type="match status" value="1"/>
</dbReference>
<protein>
    <recommendedName>
        <fullName evidence="2 9">Carbonic anhydrase</fullName>
        <ecNumber evidence="2 9">4.2.1.1</ecNumber>
    </recommendedName>
</protein>
<keyword evidence="3 9" id="KW-0479">Metal-binding</keyword>
<comment type="catalytic activity">
    <reaction evidence="8 9">
        <text>hydrogencarbonate + H(+) = CO2 + H2O</text>
        <dbReference type="Rhea" id="RHEA:10748"/>
        <dbReference type="ChEBI" id="CHEBI:15377"/>
        <dbReference type="ChEBI" id="CHEBI:15378"/>
        <dbReference type="ChEBI" id="CHEBI:16526"/>
        <dbReference type="ChEBI" id="CHEBI:17544"/>
        <dbReference type="EC" id="4.2.1.1"/>
    </reaction>
</comment>
<dbReference type="AlphaFoldDB" id="A0A8S0R4T8"/>
<evidence type="ECO:0000256" key="1">
    <source>
        <dbReference type="ARBA" id="ARBA00001947"/>
    </source>
</evidence>
<dbReference type="SUPFAM" id="SSF51069">
    <property type="entry name" value="Carbonic anhydrase"/>
    <property type="match status" value="1"/>
</dbReference>
<accession>A0A8S0R4T8</accession>
<evidence type="ECO:0000256" key="4">
    <source>
        <dbReference type="ARBA" id="ARBA00022729"/>
    </source>
</evidence>
<dbReference type="Pfam" id="PF00194">
    <property type="entry name" value="Carb_anhydrase"/>
    <property type="match status" value="1"/>
</dbReference>
<dbReference type="GO" id="GO:0008270">
    <property type="term" value="F:zinc ion binding"/>
    <property type="evidence" value="ECO:0007669"/>
    <property type="project" value="UniProtKB-UniRule"/>
</dbReference>
<dbReference type="PROSITE" id="PS51144">
    <property type="entry name" value="ALPHA_CA_2"/>
    <property type="match status" value="1"/>
</dbReference>
<organism evidence="11 12">
    <name type="scientific">Olea europaea subsp. europaea</name>
    <dbReference type="NCBI Taxonomy" id="158383"/>
    <lineage>
        <taxon>Eukaryota</taxon>
        <taxon>Viridiplantae</taxon>
        <taxon>Streptophyta</taxon>
        <taxon>Embryophyta</taxon>
        <taxon>Tracheophyta</taxon>
        <taxon>Spermatophyta</taxon>
        <taxon>Magnoliopsida</taxon>
        <taxon>eudicotyledons</taxon>
        <taxon>Gunneridae</taxon>
        <taxon>Pentapetalae</taxon>
        <taxon>asterids</taxon>
        <taxon>lamiids</taxon>
        <taxon>Lamiales</taxon>
        <taxon>Oleaceae</taxon>
        <taxon>Oleeae</taxon>
        <taxon>Olea</taxon>
    </lineage>
</organism>
<evidence type="ECO:0000256" key="7">
    <source>
        <dbReference type="ARBA" id="ARBA00023239"/>
    </source>
</evidence>
<sequence length="268" mass="30630">MGKVIFSVLFMVAFSTSFLLTVNALESEIEEESEFNYGETTAKGPQNWGHLNPKWQVCSNGKLQSPIDLLHERVTVERNLGNLKRNYKAAPAALINRGHDIMVEWKEDAGGININGTYYKLKQCHWHSPSEHTVNGKSYNMELHMVHNSSSGVIAVVAILYKFGQPDPFLSKFLHHVKTVDHKGIDLGVVNPWKIKFGSRKYYRYLGSLTVPPCTEGVIWTVRKKVRTVSREQVRELRNAVHDGFEENARPVQEWDGRTVYMYNPRSL</sequence>
<feature type="domain" description="Alpha-carbonic anhydrase" evidence="10">
    <location>
        <begin position="33"/>
        <end position="264"/>
    </location>
</feature>
<evidence type="ECO:0000256" key="3">
    <source>
        <dbReference type="ARBA" id="ARBA00022723"/>
    </source>
</evidence>
<dbReference type="GO" id="GO:0004089">
    <property type="term" value="F:carbonate dehydratase activity"/>
    <property type="evidence" value="ECO:0007669"/>
    <property type="project" value="UniProtKB-UniRule"/>
</dbReference>
<evidence type="ECO:0000256" key="2">
    <source>
        <dbReference type="ARBA" id="ARBA00012925"/>
    </source>
</evidence>
<dbReference type="EMBL" id="CACTIH010002176">
    <property type="protein sequence ID" value="CAA2974485.1"/>
    <property type="molecule type" value="Genomic_DNA"/>
</dbReference>
<dbReference type="GO" id="GO:0006730">
    <property type="term" value="P:one-carbon metabolic process"/>
    <property type="evidence" value="ECO:0007669"/>
    <property type="project" value="TreeGrafter"/>
</dbReference>
<dbReference type="InterPro" id="IPR036398">
    <property type="entry name" value="CA_dom_sf"/>
</dbReference>
<evidence type="ECO:0000259" key="10">
    <source>
        <dbReference type="PROSITE" id="PS51144"/>
    </source>
</evidence>
<keyword evidence="5 9" id="KW-0862">Zinc</keyword>
<comment type="function">
    <text evidence="9">Reversible hydration of carbon dioxide.</text>
</comment>
<keyword evidence="4 9" id="KW-0732">Signal</keyword>
<keyword evidence="7 9" id="KW-0456">Lyase</keyword>
<dbReference type="PANTHER" id="PTHR18952">
    <property type="entry name" value="CARBONIC ANHYDRASE"/>
    <property type="match status" value="1"/>
</dbReference>
<evidence type="ECO:0000256" key="6">
    <source>
        <dbReference type="ARBA" id="ARBA00023180"/>
    </source>
</evidence>
<dbReference type="InterPro" id="IPR018338">
    <property type="entry name" value="Carbonic_anhydrase_a-class_CS"/>
</dbReference>
<keyword evidence="6" id="KW-0325">Glycoprotein</keyword>
<dbReference type="SMART" id="SM01057">
    <property type="entry name" value="Carb_anhydrase"/>
    <property type="match status" value="1"/>
</dbReference>
<comment type="caution">
    <text evidence="11">The sequence shown here is derived from an EMBL/GenBank/DDBJ whole genome shotgun (WGS) entry which is preliminary data.</text>
</comment>
<dbReference type="OrthoDB" id="429145at2759"/>
<evidence type="ECO:0000313" key="12">
    <source>
        <dbReference type="Proteomes" id="UP000594638"/>
    </source>
</evidence>
<reference evidence="11 12" key="1">
    <citation type="submission" date="2019-12" db="EMBL/GenBank/DDBJ databases">
        <authorList>
            <person name="Alioto T."/>
            <person name="Alioto T."/>
            <person name="Gomez Garrido J."/>
        </authorList>
    </citation>
    <scope>NUCLEOTIDE SEQUENCE [LARGE SCALE GENOMIC DNA]</scope>
</reference>
<proteinExistence type="inferred from homology"/>
<feature type="signal peptide" evidence="9">
    <location>
        <begin position="1"/>
        <end position="24"/>
    </location>
</feature>
<dbReference type="FunFam" id="3.10.200.10:FF:000007">
    <property type="entry name" value="Alpha carbonic anhydrase 3"/>
    <property type="match status" value="1"/>
</dbReference>
<evidence type="ECO:0000256" key="9">
    <source>
        <dbReference type="RuleBase" id="RU367011"/>
    </source>
</evidence>
<comment type="cofactor">
    <cofactor evidence="1 9">
        <name>Zn(2+)</name>
        <dbReference type="ChEBI" id="CHEBI:29105"/>
    </cofactor>
</comment>
<dbReference type="Gene3D" id="3.10.200.10">
    <property type="entry name" value="Alpha carbonic anhydrase"/>
    <property type="match status" value="1"/>
</dbReference>
<dbReference type="PROSITE" id="PS00162">
    <property type="entry name" value="ALPHA_CA_1"/>
    <property type="match status" value="1"/>
</dbReference>
<name>A0A8S0R4T8_OLEEU</name>
<evidence type="ECO:0000256" key="8">
    <source>
        <dbReference type="ARBA" id="ARBA00048348"/>
    </source>
</evidence>
<dbReference type="Proteomes" id="UP000594638">
    <property type="component" value="Unassembled WGS sequence"/>
</dbReference>
<dbReference type="PANTHER" id="PTHR18952:SF271">
    <property type="entry name" value="ALPHA CARBONIC ANHYDRASE 4-RELATED"/>
    <property type="match status" value="1"/>
</dbReference>
<keyword evidence="12" id="KW-1185">Reference proteome</keyword>